<dbReference type="AlphaFoldDB" id="A0A6I3KFN7"/>
<protein>
    <submittedName>
        <fullName evidence="1">Uncharacterized protein</fullName>
    </submittedName>
</protein>
<sequence>MIELVLLACLVDKPESCRDVGLMYSSENLTPMQCLMQAPPQMAKWVGEHPGWKIMKWSCRRAGRYAKT</sequence>
<evidence type="ECO:0000313" key="2">
    <source>
        <dbReference type="Proteomes" id="UP000440694"/>
    </source>
</evidence>
<gene>
    <name evidence="1" type="ORF">GIW81_08670</name>
</gene>
<proteinExistence type="predicted"/>
<dbReference type="EMBL" id="WMBQ01000001">
    <property type="protein sequence ID" value="MTD94405.1"/>
    <property type="molecule type" value="Genomic_DNA"/>
</dbReference>
<organism evidence="1 2">
    <name type="scientific">Hyphomicrobium album</name>
    <dbReference type="NCBI Taxonomy" id="2665159"/>
    <lineage>
        <taxon>Bacteria</taxon>
        <taxon>Pseudomonadati</taxon>
        <taxon>Pseudomonadota</taxon>
        <taxon>Alphaproteobacteria</taxon>
        <taxon>Hyphomicrobiales</taxon>
        <taxon>Hyphomicrobiaceae</taxon>
        <taxon>Hyphomicrobium</taxon>
    </lineage>
</organism>
<dbReference type="Proteomes" id="UP000440694">
    <property type="component" value="Unassembled WGS sequence"/>
</dbReference>
<keyword evidence="2" id="KW-1185">Reference proteome</keyword>
<accession>A0A6I3KFN7</accession>
<comment type="caution">
    <text evidence="1">The sequence shown here is derived from an EMBL/GenBank/DDBJ whole genome shotgun (WGS) entry which is preliminary data.</text>
</comment>
<name>A0A6I3KFN7_9HYPH</name>
<reference evidence="1 2" key="1">
    <citation type="submission" date="2019-11" db="EMBL/GenBank/DDBJ databases">
        <title>Identification of a novel strain.</title>
        <authorList>
            <person name="Xu Q."/>
            <person name="Wang G."/>
        </authorList>
    </citation>
    <scope>NUCLEOTIDE SEQUENCE [LARGE SCALE GENOMIC DNA]</scope>
    <source>
        <strain evidence="2">xq</strain>
    </source>
</reference>
<evidence type="ECO:0000313" key="1">
    <source>
        <dbReference type="EMBL" id="MTD94405.1"/>
    </source>
</evidence>
<dbReference type="RefSeq" id="WP_154738835.1">
    <property type="nucleotide sequence ID" value="NZ_WMBQ01000001.1"/>
</dbReference>